<dbReference type="Proteomes" id="UP000324897">
    <property type="component" value="Unassembled WGS sequence"/>
</dbReference>
<dbReference type="OrthoDB" id="9948461at2759"/>
<evidence type="ECO:0000313" key="2">
    <source>
        <dbReference type="EMBL" id="TVU35213.1"/>
    </source>
</evidence>
<keyword evidence="3" id="KW-1185">Reference proteome</keyword>
<feature type="non-terminal residue" evidence="2">
    <location>
        <position position="1"/>
    </location>
</feature>
<protein>
    <submittedName>
        <fullName evidence="2">Uncharacterized protein</fullName>
    </submittedName>
</protein>
<dbReference type="EMBL" id="RWGY01000009">
    <property type="protein sequence ID" value="TVU35213.1"/>
    <property type="molecule type" value="Genomic_DNA"/>
</dbReference>
<organism evidence="2 3">
    <name type="scientific">Eragrostis curvula</name>
    <name type="common">weeping love grass</name>
    <dbReference type="NCBI Taxonomy" id="38414"/>
    <lineage>
        <taxon>Eukaryota</taxon>
        <taxon>Viridiplantae</taxon>
        <taxon>Streptophyta</taxon>
        <taxon>Embryophyta</taxon>
        <taxon>Tracheophyta</taxon>
        <taxon>Spermatophyta</taxon>
        <taxon>Magnoliopsida</taxon>
        <taxon>Liliopsida</taxon>
        <taxon>Poales</taxon>
        <taxon>Poaceae</taxon>
        <taxon>PACMAD clade</taxon>
        <taxon>Chloridoideae</taxon>
        <taxon>Eragrostideae</taxon>
        <taxon>Eragrostidinae</taxon>
        <taxon>Eragrostis</taxon>
    </lineage>
</organism>
<gene>
    <name evidence="2" type="ORF">EJB05_17091</name>
</gene>
<evidence type="ECO:0000313" key="3">
    <source>
        <dbReference type="Proteomes" id="UP000324897"/>
    </source>
</evidence>
<accession>A0A5J9VGK2</accession>
<feature type="compositionally biased region" description="Basic residues" evidence="1">
    <location>
        <begin position="35"/>
        <end position="60"/>
    </location>
</feature>
<proteinExistence type="predicted"/>
<dbReference type="Gramene" id="TVU35213">
    <property type="protein sequence ID" value="TVU35213"/>
    <property type="gene ID" value="EJB05_17091"/>
</dbReference>
<evidence type="ECO:0000256" key="1">
    <source>
        <dbReference type="SAM" id="MobiDB-lite"/>
    </source>
</evidence>
<feature type="compositionally biased region" description="Basic and acidic residues" evidence="1">
    <location>
        <begin position="61"/>
        <end position="91"/>
    </location>
</feature>
<comment type="caution">
    <text evidence="2">The sequence shown here is derived from an EMBL/GenBank/DDBJ whole genome shotgun (WGS) entry which is preliminary data.</text>
</comment>
<dbReference type="AlphaFoldDB" id="A0A5J9VGK2"/>
<feature type="region of interest" description="Disordered" evidence="1">
    <location>
        <begin position="35"/>
        <end position="112"/>
    </location>
</feature>
<name>A0A5J9VGK2_9POAL</name>
<reference evidence="2 3" key="1">
    <citation type="journal article" date="2019" name="Sci. Rep.">
        <title>A high-quality genome of Eragrostis curvula grass provides insights into Poaceae evolution and supports new strategies to enhance forage quality.</title>
        <authorList>
            <person name="Carballo J."/>
            <person name="Santos B.A.C.M."/>
            <person name="Zappacosta D."/>
            <person name="Garbus I."/>
            <person name="Selva J.P."/>
            <person name="Gallo C.A."/>
            <person name="Diaz A."/>
            <person name="Albertini E."/>
            <person name="Caccamo M."/>
            <person name="Echenique V."/>
        </authorList>
    </citation>
    <scope>NUCLEOTIDE SEQUENCE [LARGE SCALE GENOMIC DNA]</scope>
    <source>
        <strain evidence="3">cv. Victoria</strain>
        <tissue evidence="2">Leaf</tissue>
    </source>
</reference>
<sequence length="138" mass="14690">MGNYSISITPSDSDHDDGTAASKLCLLVVVDSTASRRRGGAATARRRRGGTATARRRRRRRDGDARDDGMQGRRDGVEVQGRRDGDARDATGEAAAATGEGFGGRPGSPQIWRRRSGTWTMADGLASTAATGTGWRIR</sequence>